<proteinExistence type="predicted"/>
<feature type="transmembrane region" description="Helical" evidence="1">
    <location>
        <begin position="108"/>
        <end position="127"/>
    </location>
</feature>
<name>A0ABP4X7U5_9ACTN</name>
<feature type="transmembrane region" description="Helical" evidence="1">
    <location>
        <begin position="77"/>
        <end position="96"/>
    </location>
</feature>
<keyword evidence="1" id="KW-0472">Membrane</keyword>
<evidence type="ECO:0000313" key="2">
    <source>
        <dbReference type="EMBL" id="GAA1770026.1"/>
    </source>
</evidence>
<feature type="transmembrane region" description="Helical" evidence="1">
    <location>
        <begin position="53"/>
        <end position="70"/>
    </location>
</feature>
<reference evidence="3" key="1">
    <citation type="journal article" date="2019" name="Int. J. Syst. Evol. Microbiol.">
        <title>The Global Catalogue of Microorganisms (GCM) 10K type strain sequencing project: providing services to taxonomists for standard genome sequencing and annotation.</title>
        <authorList>
            <consortium name="The Broad Institute Genomics Platform"/>
            <consortium name="The Broad Institute Genome Sequencing Center for Infectious Disease"/>
            <person name="Wu L."/>
            <person name="Ma J."/>
        </authorList>
    </citation>
    <scope>NUCLEOTIDE SEQUENCE [LARGE SCALE GENOMIC DNA]</scope>
    <source>
        <strain evidence="3">JCM 13249</strain>
    </source>
</reference>
<sequence length="140" mass="14622">MVRVGLGALSAVNLWWGGWALIAPRHFFDTFPGFGRHWTAGYPPYNQHLVSDLGAIFVTLGVLLAAAAILNDARVTTVVLAGVLTFNALHLAFHAVHHGTLTGFDLVASLASLAAGVLAPVALLILARRRAPGAVGAAPR</sequence>
<comment type="caution">
    <text evidence="2">The sequence shown here is derived from an EMBL/GenBank/DDBJ whole genome shotgun (WGS) entry which is preliminary data.</text>
</comment>
<gene>
    <name evidence="2" type="ORF">GCM10009681_46790</name>
</gene>
<keyword evidence="1" id="KW-0812">Transmembrane</keyword>
<dbReference type="EMBL" id="BAAALS010000027">
    <property type="protein sequence ID" value="GAA1770026.1"/>
    <property type="molecule type" value="Genomic_DNA"/>
</dbReference>
<accession>A0ABP4X7U5</accession>
<keyword evidence="3" id="KW-1185">Reference proteome</keyword>
<evidence type="ECO:0000313" key="3">
    <source>
        <dbReference type="Proteomes" id="UP001500655"/>
    </source>
</evidence>
<keyword evidence="1" id="KW-1133">Transmembrane helix</keyword>
<organism evidence="2 3">
    <name type="scientific">Luedemannella helvata</name>
    <dbReference type="NCBI Taxonomy" id="349315"/>
    <lineage>
        <taxon>Bacteria</taxon>
        <taxon>Bacillati</taxon>
        <taxon>Actinomycetota</taxon>
        <taxon>Actinomycetes</taxon>
        <taxon>Micromonosporales</taxon>
        <taxon>Micromonosporaceae</taxon>
        <taxon>Luedemannella</taxon>
    </lineage>
</organism>
<protein>
    <submittedName>
        <fullName evidence="2">Uncharacterized protein</fullName>
    </submittedName>
</protein>
<evidence type="ECO:0000256" key="1">
    <source>
        <dbReference type="SAM" id="Phobius"/>
    </source>
</evidence>
<dbReference type="RefSeq" id="WP_344085960.1">
    <property type="nucleotide sequence ID" value="NZ_BAAALS010000027.1"/>
</dbReference>
<dbReference type="Proteomes" id="UP001500655">
    <property type="component" value="Unassembled WGS sequence"/>
</dbReference>